<feature type="region of interest" description="Disordered" evidence="1">
    <location>
        <begin position="1"/>
        <end position="28"/>
    </location>
</feature>
<sequence>VQRHAKGQIGDSTLRKENAGGCPSKATDQDRRAIVRAVNTLRRTEGANFTSGRIKVIAGVTRLSNRTLNRILNQGGYRYLQGRRKGLLTLADLKKRLKFCKAIRRRKLGLDF</sequence>
<name>A0A7M5UT04_9CNID</name>
<evidence type="ECO:0000313" key="3">
    <source>
        <dbReference type="Proteomes" id="UP000594262"/>
    </source>
</evidence>
<dbReference type="AlphaFoldDB" id="A0A7M5UT04"/>
<accession>A0A7M5UT04</accession>
<evidence type="ECO:0000313" key="2">
    <source>
        <dbReference type="EnsemblMetazoa" id="CLYHEMP003688.1"/>
    </source>
</evidence>
<evidence type="ECO:0008006" key="4">
    <source>
        <dbReference type="Google" id="ProtNLM"/>
    </source>
</evidence>
<proteinExistence type="predicted"/>
<reference evidence="2" key="1">
    <citation type="submission" date="2021-01" db="UniProtKB">
        <authorList>
            <consortium name="EnsemblMetazoa"/>
        </authorList>
    </citation>
    <scope>IDENTIFICATION</scope>
</reference>
<protein>
    <recommendedName>
        <fullName evidence="4">Transposase Tc1-like domain-containing protein</fullName>
    </recommendedName>
</protein>
<evidence type="ECO:0000256" key="1">
    <source>
        <dbReference type="SAM" id="MobiDB-lite"/>
    </source>
</evidence>
<dbReference type="Proteomes" id="UP000594262">
    <property type="component" value="Unplaced"/>
</dbReference>
<dbReference type="EnsemblMetazoa" id="CLYHEMT003688.1">
    <property type="protein sequence ID" value="CLYHEMP003688.1"/>
    <property type="gene ID" value="CLYHEMG003688"/>
</dbReference>
<organism evidence="2 3">
    <name type="scientific">Clytia hemisphaerica</name>
    <dbReference type="NCBI Taxonomy" id="252671"/>
    <lineage>
        <taxon>Eukaryota</taxon>
        <taxon>Metazoa</taxon>
        <taxon>Cnidaria</taxon>
        <taxon>Hydrozoa</taxon>
        <taxon>Hydroidolina</taxon>
        <taxon>Leptothecata</taxon>
        <taxon>Obeliida</taxon>
        <taxon>Clytiidae</taxon>
        <taxon>Clytia</taxon>
    </lineage>
</organism>
<keyword evidence="3" id="KW-1185">Reference proteome</keyword>